<name>A0AAW2SGK1_9LAMI</name>
<sequence>MSSRRARTFGSQALDSSKRGNSWRPRDWPDPISADKEGLVTRLLESIAEFKLGRPSSSSDFRFWPVWTSVTKNNGIDGIGLFPFFVLNWTFPKRRFALYAGSPGQALG</sequence>
<evidence type="ECO:0000313" key="2">
    <source>
        <dbReference type="EMBL" id="KAL0391422.1"/>
    </source>
</evidence>
<dbReference type="AlphaFoldDB" id="A0AAW2SGK1"/>
<proteinExistence type="predicted"/>
<gene>
    <name evidence="2" type="ORF">Slati_4566400</name>
</gene>
<feature type="region of interest" description="Disordered" evidence="1">
    <location>
        <begin position="1"/>
        <end position="32"/>
    </location>
</feature>
<accession>A0AAW2SGK1</accession>
<dbReference type="EMBL" id="JACGWN010000020">
    <property type="protein sequence ID" value="KAL0391422.1"/>
    <property type="molecule type" value="Genomic_DNA"/>
</dbReference>
<reference evidence="2" key="2">
    <citation type="journal article" date="2024" name="Plant">
        <title>Genomic evolution and insights into agronomic trait innovations of Sesamum species.</title>
        <authorList>
            <person name="Miao H."/>
            <person name="Wang L."/>
            <person name="Qu L."/>
            <person name="Liu H."/>
            <person name="Sun Y."/>
            <person name="Le M."/>
            <person name="Wang Q."/>
            <person name="Wei S."/>
            <person name="Zheng Y."/>
            <person name="Lin W."/>
            <person name="Duan Y."/>
            <person name="Cao H."/>
            <person name="Xiong S."/>
            <person name="Wang X."/>
            <person name="Wei L."/>
            <person name="Li C."/>
            <person name="Ma Q."/>
            <person name="Ju M."/>
            <person name="Zhao R."/>
            <person name="Li G."/>
            <person name="Mu C."/>
            <person name="Tian Q."/>
            <person name="Mei H."/>
            <person name="Zhang T."/>
            <person name="Gao T."/>
            <person name="Zhang H."/>
        </authorList>
    </citation>
    <scope>NUCLEOTIDE SEQUENCE</scope>
    <source>
        <strain evidence="2">KEN1</strain>
    </source>
</reference>
<evidence type="ECO:0000256" key="1">
    <source>
        <dbReference type="SAM" id="MobiDB-lite"/>
    </source>
</evidence>
<comment type="caution">
    <text evidence="2">The sequence shown here is derived from an EMBL/GenBank/DDBJ whole genome shotgun (WGS) entry which is preliminary data.</text>
</comment>
<organism evidence="2">
    <name type="scientific">Sesamum latifolium</name>
    <dbReference type="NCBI Taxonomy" id="2727402"/>
    <lineage>
        <taxon>Eukaryota</taxon>
        <taxon>Viridiplantae</taxon>
        <taxon>Streptophyta</taxon>
        <taxon>Embryophyta</taxon>
        <taxon>Tracheophyta</taxon>
        <taxon>Spermatophyta</taxon>
        <taxon>Magnoliopsida</taxon>
        <taxon>eudicotyledons</taxon>
        <taxon>Gunneridae</taxon>
        <taxon>Pentapetalae</taxon>
        <taxon>asterids</taxon>
        <taxon>lamiids</taxon>
        <taxon>Lamiales</taxon>
        <taxon>Pedaliaceae</taxon>
        <taxon>Sesamum</taxon>
    </lineage>
</organism>
<protein>
    <submittedName>
        <fullName evidence="2">Uncharacterized protein</fullName>
    </submittedName>
</protein>
<reference evidence="2" key="1">
    <citation type="submission" date="2020-06" db="EMBL/GenBank/DDBJ databases">
        <authorList>
            <person name="Li T."/>
            <person name="Hu X."/>
            <person name="Zhang T."/>
            <person name="Song X."/>
            <person name="Zhang H."/>
            <person name="Dai N."/>
            <person name="Sheng W."/>
            <person name="Hou X."/>
            <person name="Wei L."/>
        </authorList>
    </citation>
    <scope>NUCLEOTIDE SEQUENCE</scope>
    <source>
        <strain evidence="2">KEN1</strain>
        <tissue evidence="2">Leaf</tissue>
    </source>
</reference>